<dbReference type="FunFam" id="3.30.1490.20:FF:000001">
    <property type="entry name" value="Carbamoyl-phosphate synthase large chain"/>
    <property type="match status" value="1"/>
</dbReference>
<dbReference type="GO" id="GO:0005737">
    <property type="term" value="C:cytoplasm"/>
    <property type="evidence" value="ECO:0007669"/>
    <property type="project" value="TreeGrafter"/>
</dbReference>
<dbReference type="InterPro" id="IPR058047">
    <property type="entry name" value="CPSase_preATP-grasp"/>
</dbReference>
<protein>
    <recommendedName>
        <fullName evidence="4">carbamoyl-phosphate synthase (ammonia)</fullName>
        <ecNumber evidence="4">6.3.4.16</ecNumber>
    </recommendedName>
</protein>
<dbReference type="SUPFAM" id="SSF52440">
    <property type="entry name" value="PreATP-grasp domain"/>
    <property type="match status" value="1"/>
</dbReference>
<evidence type="ECO:0000256" key="6">
    <source>
        <dbReference type="PROSITE-ProRule" id="PRU00409"/>
    </source>
</evidence>
<keyword evidence="2 6" id="KW-0547">Nucleotide-binding</keyword>
<name>A0A1I8FCA0_9PLAT</name>
<dbReference type="FunFam" id="3.40.50.20:FF:000002">
    <property type="entry name" value="Carbamoyl-phosphate synthase large chain"/>
    <property type="match status" value="1"/>
</dbReference>
<organism evidence="8 9">
    <name type="scientific">Macrostomum lignano</name>
    <dbReference type="NCBI Taxonomy" id="282301"/>
    <lineage>
        <taxon>Eukaryota</taxon>
        <taxon>Metazoa</taxon>
        <taxon>Spiralia</taxon>
        <taxon>Lophotrochozoa</taxon>
        <taxon>Platyhelminthes</taxon>
        <taxon>Rhabditophora</taxon>
        <taxon>Macrostomorpha</taxon>
        <taxon>Macrostomida</taxon>
        <taxon>Macrostomidae</taxon>
        <taxon>Macrostomum</taxon>
    </lineage>
</organism>
<dbReference type="AlphaFoldDB" id="A0A1I8FCA0"/>
<evidence type="ECO:0000256" key="5">
    <source>
        <dbReference type="ARBA" id="ARBA00047359"/>
    </source>
</evidence>
<dbReference type="SUPFAM" id="SSF56059">
    <property type="entry name" value="Glutathione synthetase ATP-binding domain-like"/>
    <property type="match status" value="1"/>
</dbReference>
<proteinExistence type="predicted"/>
<keyword evidence="3 6" id="KW-0067">ATP-binding</keyword>
<reference evidence="9" key="1">
    <citation type="submission" date="2016-11" db="UniProtKB">
        <authorList>
            <consortium name="WormBaseParasite"/>
        </authorList>
    </citation>
    <scope>IDENTIFICATION</scope>
</reference>
<dbReference type="GO" id="GO:0005524">
    <property type="term" value="F:ATP binding"/>
    <property type="evidence" value="ECO:0007669"/>
    <property type="project" value="UniProtKB-UniRule"/>
</dbReference>
<dbReference type="Proteomes" id="UP000095280">
    <property type="component" value="Unplaced"/>
</dbReference>
<keyword evidence="8" id="KW-1185">Reference proteome</keyword>
<evidence type="ECO:0000256" key="2">
    <source>
        <dbReference type="ARBA" id="ARBA00022741"/>
    </source>
</evidence>
<dbReference type="Gene3D" id="3.40.50.20">
    <property type="match status" value="1"/>
</dbReference>
<dbReference type="PROSITE" id="PS00866">
    <property type="entry name" value="CPSASE_1"/>
    <property type="match status" value="1"/>
</dbReference>
<evidence type="ECO:0000313" key="9">
    <source>
        <dbReference type="WBParaSite" id="maker-unitig_28242-snap-gene-0.2-mRNA-1"/>
    </source>
</evidence>
<dbReference type="PANTHER" id="PTHR11405">
    <property type="entry name" value="CARBAMOYLTRANSFERASE FAMILY MEMBER"/>
    <property type="match status" value="1"/>
</dbReference>
<keyword evidence="1" id="KW-0436">Ligase</keyword>
<evidence type="ECO:0000256" key="4">
    <source>
        <dbReference type="ARBA" id="ARBA00044063"/>
    </source>
</evidence>
<dbReference type="GO" id="GO:0004088">
    <property type="term" value="F:carbamoyl-phosphate synthase (glutamine-hydrolyzing) activity"/>
    <property type="evidence" value="ECO:0007669"/>
    <property type="project" value="TreeGrafter"/>
</dbReference>
<feature type="domain" description="ATP-grasp" evidence="7">
    <location>
        <begin position="138"/>
        <end position="233"/>
    </location>
</feature>
<dbReference type="GO" id="GO:0046872">
    <property type="term" value="F:metal ion binding"/>
    <property type="evidence" value="ECO:0007669"/>
    <property type="project" value="InterPro"/>
</dbReference>
<dbReference type="InterPro" id="IPR005479">
    <property type="entry name" value="CPAse_ATP-bd"/>
</dbReference>
<dbReference type="WBParaSite" id="maker-unitig_28242-snap-gene-0.2-mRNA-1">
    <property type="protein sequence ID" value="maker-unitig_28242-snap-gene-0.2-mRNA-1"/>
    <property type="gene ID" value="maker-unitig_28242-snap-gene-0.2"/>
</dbReference>
<dbReference type="PROSITE" id="PS50975">
    <property type="entry name" value="ATP_GRASP"/>
    <property type="match status" value="1"/>
</dbReference>
<comment type="catalytic activity">
    <reaction evidence="5">
        <text>hydrogencarbonate + NH4(+) + 2 ATP = carbamoyl phosphate + 2 ADP + phosphate + 2 H(+)</text>
        <dbReference type="Rhea" id="RHEA:18029"/>
        <dbReference type="ChEBI" id="CHEBI:15378"/>
        <dbReference type="ChEBI" id="CHEBI:17544"/>
        <dbReference type="ChEBI" id="CHEBI:28938"/>
        <dbReference type="ChEBI" id="CHEBI:30616"/>
        <dbReference type="ChEBI" id="CHEBI:43474"/>
        <dbReference type="ChEBI" id="CHEBI:58228"/>
        <dbReference type="ChEBI" id="CHEBI:456216"/>
        <dbReference type="EC" id="6.3.4.16"/>
    </reaction>
</comment>
<dbReference type="GO" id="GO:0004087">
    <property type="term" value="F:carbamoyl-phosphate synthase (ammonia) activity"/>
    <property type="evidence" value="ECO:0007669"/>
    <property type="project" value="UniProtKB-EC"/>
</dbReference>
<dbReference type="EC" id="6.3.4.16" evidence="4"/>
<dbReference type="InterPro" id="IPR016185">
    <property type="entry name" value="PreATP-grasp_dom_sf"/>
</dbReference>
<dbReference type="InterPro" id="IPR005483">
    <property type="entry name" value="CPSase_dom"/>
</dbReference>
<evidence type="ECO:0000256" key="3">
    <source>
        <dbReference type="ARBA" id="ARBA00022840"/>
    </source>
</evidence>
<dbReference type="InterPro" id="IPR011761">
    <property type="entry name" value="ATP-grasp"/>
</dbReference>
<dbReference type="Pfam" id="PF02786">
    <property type="entry name" value="CPSase_L_D2"/>
    <property type="match status" value="1"/>
</dbReference>
<dbReference type="GO" id="GO:0006541">
    <property type="term" value="P:glutamine metabolic process"/>
    <property type="evidence" value="ECO:0007669"/>
    <property type="project" value="TreeGrafter"/>
</dbReference>
<evidence type="ECO:0000259" key="7">
    <source>
        <dbReference type="PROSITE" id="PS50975"/>
    </source>
</evidence>
<dbReference type="PRINTS" id="PR00098">
    <property type="entry name" value="CPSASE"/>
</dbReference>
<sequence length="266" mass="28960">EVTALTRRHWEVVQHLNTSSNKSVRPSLLTLDIQGIMVLGCGPYHIGSSVEFDWCSVSAIRCLNALGMKSIVVNYNPETVSTDFDECDRLYFEELSQERVLDIYQLESASNCIVSVGGQIPNTLALPLHKAGDRAKFSRILDEIGVGQAPWRALTSEKEALEFAEQVGYPCLVRPSYILSGSAMNVAYGPQELRGFLGQAAAVNAEHPVVLTKFIENSREVECDAVASNGQVVAHALCEHVENAGVHSGDATLVLPPHTINEDVKA</sequence>
<evidence type="ECO:0000313" key="8">
    <source>
        <dbReference type="Proteomes" id="UP000095280"/>
    </source>
</evidence>
<dbReference type="Pfam" id="PF25596">
    <property type="entry name" value="CPSase_L_D1"/>
    <property type="match status" value="1"/>
</dbReference>
<accession>A0A1I8FCA0</accession>
<dbReference type="Gene3D" id="3.30.470.20">
    <property type="entry name" value="ATP-grasp fold, B domain"/>
    <property type="match status" value="1"/>
</dbReference>
<dbReference type="PANTHER" id="PTHR11405:SF53">
    <property type="entry name" value="CARBAMOYL-PHOSPHATE SYNTHASE [AMMONIA], MITOCHONDRIAL"/>
    <property type="match status" value="1"/>
</dbReference>
<evidence type="ECO:0000256" key="1">
    <source>
        <dbReference type="ARBA" id="ARBA00022598"/>
    </source>
</evidence>